<evidence type="ECO:0000313" key="5">
    <source>
        <dbReference type="EMBL" id="KAL3427092.1"/>
    </source>
</evidence>
<proteinExistence type="inferred from homology"/>
<dbReference type="SUPFAM" id="SSF56112">
    <property type="entry name" value="Protein kinase-like (PK-like)"/>
    <property type="match status" value="1"/>
</dbReference>
<evidence type="ECO:0000256" key="1">
    <source>
        <dbReference type="ARBA" id="ARBA00005575"/>
    </source>
</evidence>
<dbReference type="PROSITE" id="PS50011">
    <property type="entry name" value="PROTEIN_KINASE_DOM"/>
    <property type="match status" value="1"/>
</dbReference>
<organism evidence="5 6">
    <name type="scientific">Phlyctema vagabunda</name>
    <dbReference type="NCBI Taxonomy" id="108571"/>
    <lineage>
        <taxon>Eukaryota</taxon>
        <taxon>Fungi</taxon>
        <taxon>Dikarya</taxon>
        <taxon>Ascomycota</taxon>
        <taxon>Pezizomycotina</taxon>
        <taxon>Leotiomycetes</taxon>
        <taxon>Helotiales</taxon>
        <taxon>Dermateaceae</taxon>
        <taxon>Phlyctema</taxon>
    </lineage>
</organism>
<dbReference type="Pfam" id="PF00498">
    <property type="entry name" value="FHA"/>
    <property type="match status" value="1"/>
</dbReference>
<dbReference type="SUPFAM" id="SSF49879">
    <property type="entry name" value="SMAD/FHA domain"/>
    <property type="match status" value="1"/>
</dbReference>
<keyword evidence="5" id="KW-0808">Transferase</keyword>
<evidence type="ECO:0000259" key="4">
    <source>
        <dbReference type="PROSITE" id="PS50011"/>
    </source>
</evidence>
<dbReference type="Proteomes" id="UP001629113">
    <property type="component" value="Unassembled WGS sequence"/>
</dbReference>
<accession>A0ABR4PUP9</accession>
<keyword evidence="6" id="KW-1185">Reference proteome</keyword>
<feature type="domain" description="FHA" evidence="3">
    <location>
        <begin position="43"/>
        <end position="105"/>
    </location>
</feature>
<dbReference type="InterPro" id="IPR000253">
    <property type="entry name" value="FHA_dom"/>
</dbReference>
<dbReference type="Gene3D" id="1.10.510.10">
    <property type="entry name" value="Transferase(Phosphotransferase) domain 1"/>
    <property type="match status" value="1"/>
</dbReference>
<keyword evidence="5" id="KW-0418">Kinase</keyword>
<dbReference type="SMART" id="SM00220">
    <property type="entry name" value="S_TKc"/>
    <property type="match status" value="1"/>
</dbReference>
<dbReference type="SMART" id="SM00240">
    <property type="entry name" value="FHA"/>
    <property type="match status" value="1"/>
</dbReference>
<sequence>MSLDSTAALDSTFGPWIAQLHFENSLTRCGLSQTIRIFADQELKVGRLREKGCTYSLTHAMVSKQHFRIYTVIYDTDSDDTAKPPLVFCEDLESTNGTYVNNELIGIYRKRTINTGYLLTDGDVIEIKPFWKFTFSQPETRGDQFPRRAATVDDDLEPNVIDLKKAFLSQDTIYMFFELAGGGDLFQHIRHEGGVLSDVHSRAVTRQIAFAMEYIHSKGVVHRDIKPENILLGRRDVGWRVILADFGLAIEAQSRLSRMESVVGTRGYTAPELSGNNATQGYTMAADVFSFGLVTLLSLTGSTTIIEPECYRNSVNEEELVYAKRAWQSISSSARSFLRCVLDPNPNKRMHAGQAVKHNWYTNPSGHGSDGADDAYQRSIKHWNGRADSVKTIEWLPGHELKKREKRKHSLRLPDTTASPYFDLSQRVESRTRSTRRQVLDELASTGQLFLTSSPGENPISDQSSPFLISRENGRDLFGTMSDIKVVPDSQETSGSTPDNLQDLEPPEICHTSIDGGAPPESTDSINAEDQVLHDTVAENLPRICSAKYFKDAVVQARGRKRVRI</sequence>
<dbReference type="InterPro" id="IPR011009">
    <property type="entry name" value="Kinase-like_dom_sf"/>
</dbReference>
<dbReference type="Gene3D" id="2.60.200.20">
    <property type="match status" value="1"/>
</dbReference>
<feature type="domain" description="Protein kinase" evidence="4">
    <location>
        <begin position="99"/>
        <end position="361"/>
    </location>
</feature>
<dbReference type="GO" id="GO:0016301">
    <property type="term" value="F:kinase activity"/>
    <property type="evidence" value="ECO:0007669"/>
    <property type="project" value="UniProtKB-KW"/>
</dbReference>
<feature type="region of interest" description="Disordered" evidence="2">
    <location>
        <begin position="488"/>
        <end position="507"/>
    </location>
</feature>
<evidence type="ECO:0000313" key="6">
    <source>
        <dbReference type="Proteomes" id="UP001629113"/>
    </source>
</evidence>
<dbReference type="Pfam" id="PF00069">
    <property type="entry name" value="Pkinase"/>
    <property type="match status" value="1"/>
</dbReference>
<dbReference type="CDD" id="cd22670">
    <property type="entry name" value="FHA_MEK1-like"/>
    <property type="match status" value="1"/>
</dbReference>
<comment type="similarity">
    <text evidence="1">Belongs to the protein kinase superfamily. CAMK Ser/Thr protein kinase family. CHEK2 subfamily.</text>
</comment>
<name>A0ABR4PUP9_9HELO</name>
<feature type="compositionally biased region" description="Polar residues" evidence="2">
    <location>
        <begin position="490"/>
        <end position="500"/>
    </location>
</feature>
<reference evidence="5 6" key="1">
    <citation type="submission" date="2024-06" db="EMBL/GenBank/DDBJ databases">
        <title>Complete genome of Phlyctema vagabunda strain 19-DSS-EL-015.</title>
        <authorList>
            <person name="Fiorenzani C."/>
        </authorList>
    </citation>
    <scope>NUCLEOTIDE SEQUENCE [LARGE SCALE GENOMIC DNA]</scope>
    <source>
        <strain evidence="5 6">19-DSS-EL-015</strain>
    </source>
</reference>
<dbReference type="PANTHER" id="PTHR24347">
    <property type="entry name" value="SERINE/THREONINE-PROTEIN KINASE"/>
    <property type="match status" value="1"/>
</dbReference>
<gene>
    <name evidence="5" type="ORF">PVAG01_00601</name>
</gene>
<dbReference type="InterPro" id="IPR008271">
    <property type="entry name" value="Ser/Thr_kinase_AS"/>
</dbReference>
<comment type="caution">
    <text evidence="5">The sequence shown here is derived from an EMBL/GenBank/DDBJ whole genome shotgun (WGS) entry which is preliminary data.</text>
</comment>
<dbReference type="InterPro" id="IPR008984">
    <property type="entry name" value="SMAD_FHA_dom_sf"/>
</dbReference>
<evidence type="ECO:0000259" key="3">
    <source>
        <dbReference type="PROSITE" id="PS50006"/>
    </source>
</evidence>
<dbReference type="InterPro" id="IPR000719">
    <property type="entry name" value="Prot_kinase_dom"/>
</dbReference>
<dbReference type="EMBL" id="JBFCZG010000001">
    <property type="protein sequence ID" value="KAL3427092.1"/>
    <property type="molecule type" value="Genomic_DNA"/>
</dbReference>
<protein>
    <submittedName>
        <fullName evidence="5">Calcium/calmodulin-dependent protein kinase</fullName>
    </submittedName>
</protein>
<evidence type="ECO:0000256" key="2">
    <source>
        <dbReference type="SAM" id="MobiDB-lite"/>
    </source>
</evidence>
<dbReference type="PROSITE" id="PS00108">
    <property type="entry name" value="PROTEIN_KINASE_ST"/>
    <property type="match status" value="1"/>
</dbReference>
<dbReference type="PROSITE" id="PS50006">
    <property type="entry name" value="FHA_DOMAIN"/>
    <property type="match status" value="1"/>
</dbReference>